<proteinExistence type="predicted"/>
<dbReference type="Gene3D" id="3.40.50.1580">
    <property type="entry name" value="Nucleoside phosphorylase domain"/>
    <property type="match status" value="1"/>
</dbReference>
<evidence type="ECO:0000313" key="2">
    <source>
        <dbReference type="Proteomes" id="UP000007174"/>
    </source>
</evidence>
<dbReference type="EMBL" id="CACQ02007474">
    <property type="protein sequence ID" value="CCF45148.1"/>
    <property type="molecule type" value="Genomic_DNA"/>
</dbReference>
<dbReference type="GO" id="GO:0009116">
    <property type="term" value="P:nucleoside metabolic process"/>
    <property type="evidence" value="ECO:0007669"/>
    <property type="project" value="InterPro"/>
</dbReference>
<dbReference type="InterPro" id="IPR035994">
    <property type="entry name" value="Nucleoside_phosphorylase_sf"/>
</dbReference>
<dbReference type="STRING" id="759273.H1VY36"/>
<dbReference type="HOGENOM" id="CLU_2739885_0_0_1"/>
<protein>
    <submittedName>
        <fullName evidence="1">Pfs domain-containing protein</fullName>
    </submittedName>
</protein>
<dbReference type="AlphaFoldDB" id="H1VY36"/>
<dbReference type="GO" id="GO:0003824">
    <property type="term" value="F:catalytic activity"/>
    <property type="evidence" value="ECO:0007669"/>
    <property type="project" value="InterPro"/>
</dbReference>
<name>H1VY36_COLHI</name>
<dbReference type="Proteomes" id="UP000007174">
    <property type="component" value="Unassembled WGS sequence"/>
</dbReference>
<organism evidence="1 2">
    <name type="scientific">Colletotrichum higginsianum (strain IMI 349063)</name>
    <name type="common">Crucifer anthracnose fungus</name>
    <dbReference type="NCBI Taxonomy" id="759273"/>
    <lineage>
        <taxon>Eukaryota</taxon>
        <taxon>Fungi</taxon>
        <taxon>Dikarya</taxon>
        <taxon>Ascomycota</taxon>
        <taxon>Pezizomycotina</taxon>
        <taxon>Sordariomycetes</taxon>
        <taxon>Hypocreomycetidae</taxon>
        <taxon>Glomerellales</taxon>
        <taxon>Glomerellaceae</taxon>
        <taxon>Colletotrichum</taxon>
        <taxon>Colletotrichum destructivum species complex</taxon>
    </lineage>
</organism>
<reference evidence="2" key="1">
    <citation type="journal article" date="2012" name="Nat. Genet.">
        <title>Lifestyle transitions in plant pathogenic Colletotrichum fungi deciphered by genome and transcriptome analyses.</title>
        <authorList>
            <person name="O'Connell R.J."/>
            <person name="Thon M.R."/>
            <person name="Hacquard S."/>
            <person name="Amyotte S.G."/>
            <person name="Kleemann J."/>
            <person name="Torres M.F."/>
            <person name="Damm U."/>
            <person name="Buiate E.A."/>
            <person name="Epstein L."/>
            <person name="Alkan N."/>
            <person name="Altmueller J."/>
            <person name="Alvarado-Balderrama L."/>
            <person name="Bauser C.A."/>
            <person name="Becker C."/>
            <person name="Birren B.W."/>
            <person name="Chen Z."/>
            <person name="Choi J."/>
            <person name="Crouch J.A."/>
            <person name="Duvick J.P."/>
            <person name="Farman M.A."/>
            <person name="Gan P."/>
            <person name="Heiman D."/>
            <person name="Henrissat B."/>
            <person name="Howard R.J."/>
            <person name="Kabbage M."/>
            <person name="Koch C."/>
            <person name="Kracher B."/>
            <person name="Kubo Y."/>
            <person name="Law A.D."/>
            <person name="Lebrun M.-H."/>
            <person name="Lee Y.-H."/>
            <person name="Miyara I."/>
            <person name="Moore N."/>
            <person name="Neumann U."/>
            <person name="Nordstroem K."/>
            <person name="Panaccione D.G."/>
            <person name="Panstruga R."/>
            <person name="Place M."/>
            <person name="Proctor R.H."/>
            <person name="Prusky D."/>
            <person name="Rech G."/>
            <person name="Reinhardt R."/>
            <person name="Rollins J.A."/>
            <person name="Rounsley S."/>
            <person name="Schardl C.L."/>
            <person name="Schwartz D.C."/>
            <person name="Shenoy N."/>
            <person name="Shirasu K."/>
            <person name="Sikhakolli U.R."/>
            <person name="Stueber K."/>
            <person name="Sukno S.A."/>
            <person name="Sweigard J.A."/>
            <person name="Takano Y."/>
            <person name="Takahara H."/>
            <person name="Trail F."/>
            <person name="van der Does H.C."/>
            <person name="Voll L.M."/>
            <person name="Will I."/>
            <person name="Young S."/>
            <person name="Zeng Q."/>
            <person name="Zhang J."/>
            <person name="Zhou S."/>
            <person name="Dickman M.B."/>
            <person name="Schulze-Lefert P."/>
            <person name="Ver Loren van Themaat E."/>
            <person name="Ma L.-J."/>
            <person name="Vaillancourt L.J."/>
        </authorList>
    </citation>
    <scope>NUCLEOTIDE SEQUENCE [LARGE SCALE GENOMIC DNA]</scope>
    <source>
        <strain evidence="2">IMI 349063</strain>
    </source>
</reference>
<accession>H1VY36</accession>
<sequence>MRCPKIHIGRIASGVTAMKSGEHRDRVAAQLDVIAFETEGASAWDEVPIGDESRFGVVRLIDRFNVDKRFH</sequence>
<gene>
    <name evidence="1" type="ORF">CH063_14328</name>
</gene>
<evidence type="ECO:0000313" key="1">
    <source>
        <dbReference type="EMBL" id="CCF45148.1"/>
    </source>
</evidence>